<evidence type="ECO:0000256" key="3">
    <source>
        <dbReference type="ARBA" id="ARBA00022679"/>
    </source>
</evidence>
<comment type="catalytic activity">
    <reaction evidence="5">
        <text>alpha-D-glucose 1-phosphate + UTP + H(+) = UDP-alpha-D-glucose + diphosphate</text>
        <dbReference type="Rhea" id="RHEA:19889"/>
        <dbReference type="ChEBI" id="CHEBI:15378"/>
        <dbReference type="ChEBI" id="CHEBI:33019"/>
        <dbReference type="ChEBI" id="CHEBI:46398"/>
        <dbReference type="ChEBI" id="CHEBI:58601"/>
        <dbReference type="ChEBI" id="CHEBI:58885"/>
        <dbReference type="EC" id="2.7.7.9"/>
    </reaction>
</comment>
<dbReference type="InterPro" id="IPR005771">
    <property type="entry name" value="GalU_uridylyltTrfase_bac/arc"/>
</dbReference>
<dbReference type="Pfam" id="PF00483">
    <property type="entry name" value="NTP_transferase"/>
    <property type="match status" value="1"/>
</dbReference>
<evidence type="ECO:0000259" key="6">
    <source>
        <dbReference type="Pfam" id="PF00483"/>
    </source>
</evidence>
<dbReference type="SUPFAM" id="SSF53448">
    <property type="entry name" value="Nucleotide-diphospho-sugar transferases"/>
    <property type="match status" value="1"/>
</dbReference>
<dbReference type="InterPro" id="IPR029044">
    <property type="entry name" value="Nucleotide-diphossugar_trans"/>
</dbReference>
<dbReference type="Proteomes" id="UP000763484">
    <property type="component" value="Unassembled WGS sequence"/>
</dbReference>
<keyword evidence="3" id="KW-0808">Transferase</keyword>
<evidence type="ECO:0000313" key="8">
    <source>
        <dbReference type="Proteomes" id="UP000763484"/>
    </source>
</evidence>
<proteinExistence type="inferred from homology"/>
<dbReference type="Gene3D" id="3.90.550.10">
    <property type="entry name" value="Spore Coat Polysaccharide Biosynthesis Protein SpsA, Chain A"/>
    <property type="match status" value="1"/>
</dbReference>
<dbReference type="GO" id="GO:0003983">
    <property type="term" value="F:UTP:glucose-1-phosphate uridylyltransferase activity"/>
    <property type="evidence" value="ECO:0007669"/>
    <property type="project" value="UniProtKB-EC"/>
</dbReference>
<evidence type="ECO:0000256" key="4">
    <source>
        <dbReference type="ARBA" id="ARBA00022695"/>
    </source>
</evidence>
<name>A0A8T3UXE4_9ARCH</name>
<evidence type="ECO:0000313" key="7">
    <source>
        <dbReference type="EMBL" id="MBE5728107.1"/>
    </source>
</evidence>
<protein>
    <recommendedName>
        <fullName evidence="2">UTP--glucose-1-phosphate uridylyltransferase</fullName>
        <ecNumber evidence="2">2.7.7.9</ecNumber>
    </recommendedName>
</protein>
<reference evidence="7 8" key="1">
    <citation type="submission" date="2020-09" db="EMBL/GenBank/DDBJ databases">
        <title>Genomic characterization of a novel Parvarchaeota family in acid mine drainage sediments.</title>
        <authorList>
            <person name="Luo Z.-H."/>
        </authorList>
    </citation>
    <scope>NUCLEOTIDE SEQUENCE [LARGE SCALE GENOMIC DNA]</scope>
    <source>
        <strain evidence="7">TL1-5_bins.178</strain>
    </source>
</reference>
<dbReference type="AlphaFoldDB" id="A0A8T3UXE4"/>
<dbReference type="PANTHER" id="PTHR43197:SF1">
    <property type="entry name" value="UTP--GLUCOSE-1-PHOSPHATE URIDYLYLTRANSFERASE"/>
    <property type="match status" value="1"/>
</dbReference>
<organism evidence="7 8">
    <name type="scientific">Candidatus Acidifodinimicrobium mancum</name>
    <dbReference type="NCBI Taxonomy" id="2898728"/>
    <lineage>
        <taxon>Archaea</taxon>
        <taxon>Candidatus Parvarchaeota</taxon>
        <taxon>Candidatus Acidifodinimicrobiaceae</taxon>
        <taxon>Candidatus Acidifodinimicrobium</taxon>
    </lineage>
</organism>
<feature type="domain" description="Nucleotidyl transferase" evidence="6">
    <location>
        <begin position="6"/>
        <end position="256"/>
    </location>
</feature>
<evidence type="ECO:0000256" key="2">
    <source>
        <dbReference type="ARBA" id="ARBA00012415"/>
    </source>
</evidence>
<dbReference type="EC" id="2.7.7.9" evidence="2"/>
<dbReference type="EMBL" id="JADFAQ010000022">
    <property type="protein sequence ID" value="MBE5728107.1"/>
    <property type="molecule type" value="Genomic_DNA"/>
</dbReference>
<dbReference type="PANTHER" id="PTHR43197">
    <property type="entry name" value="UTP--GLUCOSE-1-PHOSPHATE URIDYLYLTRANSFERASE"/>
    <property type="match status" value="1"/>
</dbReference>
<comment type="similarity">
    <text evidence="1">Belongs to the UDPGP type 2 family.</text>
</comment>
<gene>
    <name evidence="7" type="ORF">IHE50_01680</name>
</gene>
<sequence>MNKIRKAVIPAAGLGSRMYPLTRAQPKEMLPVLDKPVIHYVVDEILSTGINQILIIVGKGKESIINYFDSSELDSKFNINPDFPEIFFVRQREQKGLADAIRYARKFVNDEPFLVFAGDTIYKSNTNKTIAKQLIDIFDKTNSTSVCLEEVPTEKIKNYGIIEGKEVEDNLYLINKMVEKPEVNEAPSNLAITAAYALTPNIFYYIDKIKPGKGGEYQLTDALNLMCKEDKVFGTEINGKRYDIGSKELWVEAFVEFAKNDSRFSSIFKQ</sequence>
<keyword evidence="4 7" id="KW-0548">Nucleotidyltransferase</keyword>
<dbReference type="CDD" id="cd02541">
    <property type="entry name" value="UGPase_prokaryotic"/>
    <property type="match status" value="1"/>
</dbReference>
<evidence type="ECO:0000256" key="5">
    <source>
        <dbReference type="ARBA" id="ARBA00048128"/>
    </source>
</evidence>
<accession>A0A8T3UXE4</accession>
<dbReference type="InterPro" id="IPR005835">
    <property type="entry name" value="NTP_transferase_dom"/>
</dbReference>
<dbReference type="GO" id="GO:0006011">
    <property type="term" value="P:UDP-alpha-D-glucose metabolic process"/>
    <property type="evidence" value="ECO:0007669"/>
    <property type="project" value="InterPro"/>
</dbReference>
<evidence type="ECO:0000256" key="1">
    <source>
        <dbReference type="ARBA" id="ARBA00006890"/>
    </source>
</evidence>
<comment type="caution">
    <text evidence="7">The sequence shown here is derived from an EMBL/GenBank/DDBJ whole genome shotgun (WGS) entry which is preliminary data.</text>
</comment>